<comment type="subcellular location">
    <subcellularLocation>
        <location evidence="1">Cell projection</location>
        <location evidence="1">Cilium</location>
    </subcellularLocation>
</comment>
<evidence type="ECO:0000256" key="3">
    <source>
        <dbReference type="ARBA" id="ARBA00022737"/>
    </source>
</evidence>
<dbReference type="SMART" id="SM00320">
    <property type="entry name" value="WD40"/>
    <property type="match status" value="9"/>
</dbReference>
<protein>
    <recommendedName>
        <fullName evidence="5">Cilia- and flagella-associated protein 251</fullName>
    </recommendedName>
</protein>
<dbReference type="InterPro" id="IPR002048">
    <property type="entry name" value="EF_hand_dom"/>
</dbReference>
<evidence type="ECO:0000256" key="5">
    <source>
        <dbReference type="ARBA" id="ARBA00040994"/>
    </source>
</evidence>
<evidence type="ECO:0000256" key="1">
    <source>
        <dbReference type="ARBA" id="ARBA00004138"/>
    </source>
</evidence>
<accession>A0A2P6ND61</accession>
<dbReference type="InterPro" id="IPR001680">
    <property type="entry name" value="WD40_rpt"/>
</dbReference>
<dbReference type="EMBL" id="MDYQ01000115">
    <property type="protein sequence ID" value="PRP81865.1"/>
    <property type="molecule type" value="Genomic_DNA"/>
</dbReference>
<dbReference type="GO" id="GO:0005509">
    <property type="term" value="F:calcium ion binding"/>
    <property type="evidence" value="ECO:0007669"/>
    <property type="project" value="InterPro"/>
</dbReference>
<dbReference type="AlphaFoldDB" id="A0A2P6ND61"/>
<reference evidence="7 8" key="1">
    <citation type="journal article" date="2018" name="Genome Biol. Evol.">
        <title>Multiple Roots of Fruiting Body Formation in Amoebozoa.</title>
        <authorList>
            <person name="Hillmann F."/>
            <person name="Forbes G."/>
            <person name="Novohradska S."/>
            <person name="Ferling I."/>
            <person name="Riege K."/>
            <person name="Groth M."/>
            <person name="Westermann M."/>
            <person name="Marz M."/>
            <person name="Spaller T."/>
            <person name="Winckler T."/>
            <person name="Schaap P."/>
            <person name="Glockner G."/>
        </authorList>
    </citation>
    <scope>NUCLEOTIDE SEQUENCE [LARGE SCALE GENOMIC DNA]</scope>
    <source>
        <strain evidence="7 8">Jena</strain>
    </source>
</reference>
<evidence type="ECO:0000256" key="4">
    <source>
        <dbReference type="ARBA" id="ARBA00023273"/>
    </source>
</evidence>
<dbReference type="PANTHER" id="PTHR13720:SF13">
    <property type="entry name" value="CILIA- AND FLAGELLA-ASSOCIATED PROTEIN 251"/>
    <property type="match status" value="1"/>
</dbReference>
<dbReference type="OrthoDB" id="4899631at2759"/>
<dbReference type="GO" id="GO:0031514">
    <property type="term" value="C:motile cilium"/>
    <property type="evidence" value="ECO:0007669"/>
    <property type="project" value="TreeGrafter"/>
</dbReference>
<keyword evidence="2" id="KW-0853">WD repeat</keyword>
<dbReference type="InterPro" id="IPR036322">
    <property type="entry name" value="WD40_repeat_dom_sf"/>
</dbReference>
<keyword evidence="3" id="KW-0677">Repeat</keyword>
<dbReference type="PROSITE" id="PS50222">
    <property type="entry name" value="EF_HAND_2"/>
    <property type="match status" value="1"/>
</dbReference>
<comment type="caution">
    <text evidence="7">The sequence shown here is derived from an EMBL/GenBank/DDBJ whole genome shotgun (WGS) entry which is preliminary data.</text>
</comment>
<dbReference type="InterPro" id="IPR024977">
    <property type="entry name" value="Apc4-like_WD40_dom"/>
</dbReference>
<dbReference type="STRING" id="1890364.A0A2P6ND61"/>
<dbReference type="Gene3D" id="1.10.238.10">
    <property type="entry name" value="EF-hand"/>
    <property type="match status" value="1"/>
</dbReference>
<dbReference type="SUPFAM" id="SSF47473">
    <property type="entry name" value="EF-hand"/>
    <property type="match status" value="1"/>
</dbReference>
<gene>
    <name evidence="7" type="ORF">PROFUN_08729</name>
</gene>
<dbReference type="InParanoid" id="A0A2P6ND61"/>
<keyword evidence="4" id="KW-0966">Cell projection</keyword>
<dbReference type="InterPro" id="IPR050630">
    <property type="entry name" value="WD_repeat_EMAP"/>
</dbReference>
<dbReference type="SUPFAM" id="SSF50978">
    <property type="entry name" value="WD40 repeat-like"/>
    <property type="match status" value="2"/>
</dbReference>
<evidence type="ECO:0000313" key="7">
    <source>
        <dbReference type="EMBL" id="PRP81865.1"/>
    </source>
</evidence>
<evidence type="ECO:0000256" key="2">
    <source>
        <dbReference type="ARBA" id="ARBA00022574"/>
    </source>
</evidence>
<dbReference type="PANTHER" id="PTHR13720">
    <property type="entry name" value="WD-40 REPEAT PROTEIN"/>
    <property type="match status" value="1"/>
</dbReference>
<name>A0A2P6ND61_9EUKA</name>
<dbReference type="Pfam" id="PF12894">
    <property type="entry name" value="ANAPC4_WD40"/>
    <property type="match status" value="1"/>
</dbReference>
<keyword evidence="8" id="KW-1185">Reference proteome</keyword>
<dbReference type="InterPro" id="IPR011992">
    <property type="entry name" value="EF-hand-dom_pair"/>
</dbReference>
<dbReference type="Proteomes" id="UP000241769">
    <property type="component" value="Unassembled WGS sequence"/>
</dbReference>
<proteinExistence type="predicted"/>
<dbReference type="InterPro" id="IPR015943">
    <property type="entry name" value="WD40/YVTN_repeat-like_dom_sf"/>
</dbReference>
<organism evidence="7 8">
    <name type="scientific">Planoprotostelium fungivorum</name>
    <dbReference type="NCBI Taxonomy" id="1890364"/>
    <lineage>
        <taxon>Eukaryota</taxon>
        <taxon>Amoebozoa</taxon>
        <taxon>Evosea</taxon>
        <taxon>Variosea</taxon>
        <taxon>Cavosteliida</taxon>
        <taxon>Cavosteliaceae</taxon>
        <taxon>Planoprotostelium</taxon>
    </lineage>
</organism>
<evidence type="ECO:0000259" key="6">
    <source>
        <dbReference type="PROSITE" id="PS50222"/>
    </source>
</evidence>
<sequence>MEPALKLNWVYGFNQSANGGVHNLSVDDRQVIFYPSAHVGVIYDLFGGAQKHLLGHVHQIQCSRISHISNCIVTADQGPESTIIFWDMQKGTPLKSIMSPHPHGVEDMDLSGDGTFLVTISKSKPGEKQTLCVWDWTSGRTDPIVTRVIKEKEYQTCVRFHTKRSNEIITNGLTSVAFWAIYQEGDQLTASEQNPQKFKSEKNYNGQITQSIFLAEGTEAVSATTDGELILWADLEMRNESVIDRTMVKVLKLHDAAILCVILTNDNIVTGGADGFVRFFDGQFRVGAWFEDIKCGPVHSISFAAQEIVPGYDDGLVVAAPKFILSTRQGSIVSLDPACFENIDPSMREGNLLMQCQDGPINSIDVHPSRGIISIGGASGLIQVWDYNVKRIRTSRKFEKHQVQCLKYDPRGRLLAVGFASGLLKILSAKSLKDINRCSWRNSKDSIEHVEFSSDSMYLATADGGFCVSLYQRSKKAPSKPTTASIDPSAGAGMNDLTLHSRITEEETEEWQYVGKFRSHWKRIIGLAFRQDVGGPQLISMAEDRTLIEYDLIHCSIGGGLVLKSQVRMEQRASPCAFTWSPSVSYSDDVLITSNEEYKFKLFSGNTKACKKTLLAPTYGGPVNKIIPVADKVTFLAYSTAERVIGLVKFPLDGNPNKSMGMIAHPKEISGFCAAPDARFVFSAGGPDGSVHQWETKFDSLNQAEAKGGAGIEPYVTLIQGERNGTFWKELKEYFYYAQIRSQGEDSTDPHQLGNHIAINEIPNVMRALGFYPTESQVEDLLNEVRFGNYTETGAETESITFEQLVLLYVNHRPVFNTTKDKVEEAFRNLGLNQDGKISFLRLSKLLQQFGERFSDAELGQCFDALVLEADLANYRRSGFTPEEFSEDVLGFDGTVTADS</sequence>
<dbReference type="Gene3D" id="2.130.10.10">
    <property type="entry name" value="YVTN repeat-like/Quinoprotein amine dehydrogenase"/>
    <property type="match status" value="2"/>
</dbReference>
<dbReference type="Pfam" id="PF00400">
    <property type="entry name" value="WD40"/>
    <property type="match status" value="1"/>
</dbReference>
<evidence type="ECO:0000313" key="8">
    <source>
        <dbReference type="Proteomes" id="UP000241769"/>
    </source>
</evidence>
<feature type="domain" description="EF-hand" evidence="6">
    <location>
        <begin position="818"/>
        <end position="853"/>
    </location>
</feature>